<keyword evidence="2" id="KW-1185">Reference proteome</keyword>
<name>A0A1H0TXQ6_9BACI</name>
<dbReference type="AlphaFoldDB" id="A0A1H0TXQ6"/>
<proteinExistence type="predicted"/>
<gene>
    <name evidence="1" type="ORF">SAMN05216565_10411</name>
</gene>
<dbReference type="STRING" id="930152.SAMN05216565_10411"/>
<dbReference type="EMBL" id="FNJU01000004">
    <property type="protein sequence ID" value="SDP58713.1"/>
    <property type="molecule type" value="Genomic_DNA"/>
</dbReference>
<evidence type="ECO:0000313" key="2">
    <source>
        <dbReference type="Proteomes" id="UP000199159"/>
    </source>
</evidence>
<organism evidence="1 2">
    <name type="scientific">Litchfieldia salsa</name>
    <dbReference type="NCBI Taxonomy" id="930152"/>
    <lineage>
        <taxon>Bacteria</taxon>
        <taxon>Bacillati</taxon>
        <taxon>Bacillota</taxon>
        <taxon>Bacilli</taxon>
        <taxon>Bacillales</taxon>
        <taxon>Bacillaceae</taxon>
        <taxon>Litchfieldia</taxon>
    </lineage>
</organism>
<reference evidence="2" key="1">
    <citation type="submission" date="2016-10" db="EMBL/GenBank/DDBJ databases">
        <authorList>
            <person name="Varghese N."/>
            <person name="Submissions S."/>
        </authorList>
    </citation>
    <scope>NUCLEOTIDE SEQUENCE [LARGE SCALE GENOMIC DNA]</scope>
    <source>
        <strain evidence="2">IBRC-M10078</strain>
    </source>
</reference>
<evidence type="ECO:0000313" key="1">
    <source>
        <dbReference type="EMBL" id="SDP58713.1"/>
    </source>
</evidence>
<sequence length="152" mass="17857">MRIKIGDVFQIETSKGLAFFQYVLKHDSMGSLIRILPNLHKDNNTDKINELVEQKELFFIHFPVGAALRRKIVCKVGNFQIPNGLVLPTKFRDKHIVRSEFISWHIVDYETYQIESVKKLTDEQLKLSPMGTWNDTLLIERLEEGWTLDKWI</sequence>
<protein>
    <submittedName>
        <fullName evidence="1">Uncharacterized protein</fullName>
    </submittedName>
</protein>
<dbReference type="RefSeq" id="WP_090853027.1">
    <property type="nucleotide sequence ID" value="NZ_FNJU01000004.1"/>
</dbReference>
<accession>A0A1H0TXQ6</accession>
<dbReference type="OrthoDB" id="336698at2"/>
<dbReference type="Proteomes" id="UP000199159">
    <property type="component" value="Unassembled WGS sequence"/>
</dbReference>